<comment type="caution">
    <text evidence="1">The sequence shown here is derived from an EMBL/GenBank/DDBJ whole genome shotgun (WGS) entry which is preliminary data.</text>
</comment>
<evidence type="ECO:0000313" key="2">
    <source>
        <dbReference type="Proteomes" id="UP000551327"/>
    </source>
</evidence>
<accession>A0A7X1KPI9</accession>
<evidence type="ECO:0000313" key="1">
    <source>
        <dbReference type="EMBL" id="MBC2668772.1"/>
    </source>
</evidence>
<reference evidence="1 2" key="1">
    <citation type="submission" date="2020-08" db="EMBL/GenBank/DDBJ databases">
        <title>The genome sequence of type strain Novosphingobium piscinae KCTC 42194.</title>
        <authorList>
            <person name="Liu Y."/>
        </authorList>
    </citation>
    <scope>NUCLEOTIDE SEQUENCE [LARGE SCALE GENOMIC DNA]</scope>
    <source>
        <strain evidence="1 2">KCTC 42194</strain>
    </source>
</reference>
<dbReference type="RefSeq" id="WP_185678638.1">
    <property type="nucleotide sequence ID" value="NZ_JACLAX010000004.1"/>
</dbReference>
<organism evidence="1 2">
    <name type="scientific">Novosphingobium piscinae</name>
    <dbReference type="NCBI Taxonomy" id="1507448"/>
    <lineage>
        <taxon>Bacteria</taxon>
        <taxon>Pseudomonadati</taxon>
        <taxon>Pseudomonadota</taxon>
        <taxon>Alphaproteobacteria</taxon>
        <taxon>Sphingomonadales</taxon>
        <taxon>Sphingomonadaceae</taxon>
        <taxon>Novosphingobium</taxon>
    </lineage>
</organism>
<gene>
    <name evidence="1" type="ORF">H7F53_06435</name>
</gene>
<dbReference type="Proteomes" id="UP000551327">
    <property type="component" value="Unassembled WGS sequence"/>
</dbReference>
<dbReference type="AlphaFoldDB" id="A0A7X1KPI9"/>
<protein>
    <submittedName>
        <fullName evidence="1">Uncharacterized protein</fullName>
    </submittedName>
</protein>
<proteinExistence type="predicted"/>
<dbReference type="EMBL" id="JACLAX010000004">
    <property type="protein sequence ID" value="MBC2668772.1"/>
    <property type="molecule type" value="Genomic_DNA"/>
</dbReference>
<name>A0A7X1KPI9_9SPHN</name>
<sequence>MPEVITDIPPGSKAFRNFPEGADTFDWSVIVSFDGDVLVLSCFNPGPAKVVPGPQEWRALARRLFPEARRVRYERRNRGSRWVEADIEP</sequence>
<keyword evidence="2" id="KW-1185">Reference proteome</keyword>